<feature type="compositionally biased region" description="Polar residues" evidence="1">
    <location>
        <begin position="1622"/>
        <end position="1631"/>
    </location>
</feature>
<sequence>MCKWLQRSGSSSALAPISHLFTIRPSILRYTSTSHPHHTVPSPSPNPHLFPLSPPLLQNPFLLICPFAIQPSSHTHSARFQHFGPPPTRLPANPFFSSRPSTVFRDPTARLLDTCFSPSGWFSNATSQLPVSLFQPAFHVPNSLIYANGAKRQTLALLIGPSPTDVPLSPTDAPSVHRSNLSSHHTKERSASAYHPGRPYLGEATPTMAASTTTDSTLSRPSSIAPPASRRLPRSRSQSFSSDRPSTIMSHSLMSPPLSVSPEAAFIAASAASQIVTNDHDSHADTWYDQHGIEPAGETALVSPGALKLVNSFLDQLLFNFLQVSRATTLTALRPAVSEVLKPKLAKDAINNADEELREYLGGADEDEFAAPRGTDSLRDWDLELVWKRTRLRCMVYSSLGDMEEEDEDFYTEQENLEPGAEEQGSEIISPAVAIFLTSILEFMGEAALVLAGQAAHNRMRTNFERSLKDGSKSHHDIADRIVVEELDMERVALDRTLGRLWRAWKKRIRSPIPDTPRRFSQSSRGHFRQGSSPSETSRVLDRTEETESGFKEKALEEKEPAMDRVEEFVKASAIPLPVGDHDVDEIEVPGLISYSDDESDGDEEEDDKERRAPRPKSMMIFSQIFTNALPSPTWSQPRTPLSPIPSTRKRSNSLPTPSPSPYDSPAAKRPKVEAIPSQLADEVDVDSDKAISTETITEAVESTEGPALAAEPLTEDSPISPGISDDSAEATAKQQNEQVSTSEVVQESIPVGQEQVPPEFGRRSSKRMSRIIGSTAIASTAVAATAAATTGATAEKPVQQQQAAKAQDTSDGEIDEVEDFAEEPQILTSARVSFAGRSSPSISDSSKVPSINTNIPQRTPSVHSARVIDVVGPKSPIGRSRTPSAEGSERIRPASLSRRSSVHTPPIVEEKPRPAPIDTLMRNAGPAPGAWSPAERLTRRQGTNLSISEAEEEPDYVPNRDGTPMTLASRYAPQTPNELQTQFEASDQPIFGSAVRQPGSPRQEHHPTTTKVTILSTTDSSNAFETSKAPSPPRKSPSLPRSQTDRSSEEPYSASHGHTTSIGVVSVERQSPGRESPERARQIHTSGSSGSSNAGKIRPLRTSEEGKGSPRVENVARNFEELIQSDQTIQYTLTPENMRDVKPSRSAQNSPVAGPKSRRSEDVRVADRERSQPSSNTAVKRSGSTSRATGLNSHPVSEPKPNAKPTGHIPRAPPNANTNRSKSGGPQARDARVPRESMIDFADFIRSTGPTGENGPAPLRNGNGQVPSVKNSIDSRRVSSNSNRPRLQARDAAVDSREDNSDLIDFIRGLISYSDDEGDGDEEDDDKERRAPRPKSMMIFSQIFTNALPSPTWSQPRTPLSPIPSSRKRSNSLPTPAPSPYDSPAAKRPKVEAIPSKLADEVDVDSDKAISTETITEAVESTEGPALATQPLTEPLTEDSPVSPSISDDSAEATAKQQNEQVSTSEAVQESISVDQEQAPPEFGRRSSKRMSRIIGSAAVASTAVAAAAAATAAATAGATEEKPLQQQQSPKAQDTSDGEIDEVEDFTEEPQILTSARVSFAGRSSPSVSDSSKVPSINTNIPQRTPSVHSARVIDVVGPKSPIGRSRTPSAEGSERIRPTSLSRRSSVHTPPVVEEKPRPAPIDTLMRNAGPAPGARSPAERLTRRQGTNLSISEAEEEPDYVPNRDGTPMTLASRYAPQTPNELQTQFEASDQPIFGSAVRQPGSPRQEHCPATTKVTILTTTDSSNAFGTYKASSPPRKSPGLPRSQTDRSREEPYSASHGHTTSIGVVSVERQSLGRESPERARQIHTSGSSGSSNAGKIRPLRTSEESKGSPRVENVARNFEELIQSDQTIQYTLTPENMRDVKPSRSAQNSPVAGPKSRRSEDVRVADRERSQPSSNTAVKRSGSTSRATGLNSHPVSELKPNAKPTGYIPRAPPNANTNRSKSGGPQARDARVPRESMIDFADFIRSTGPTGENGPAPLRNGNGQVPSVKNSIDSRRVSSNSNRPRLQARDAAVDSREDNSDLIDFIRRGPPSSHNNPRIPRHVAPFRSTMDSDQMTGAIGGKAIDASLPNIRYSQASTNVTDVTMPSVQSSVNSQSALIKNNRQNDVIDEEEFMPKRTQRRVKDPYAIDFSDEEDEDDLDGPPKPPQKQEESLADFLRNYQPPPEPVVQTPLANRPKKKASAPSLIGRFTRGINHGSQSQAATNGGAQASLAEPRSSSSRQVGGALGHIPIQVSMPPGYDQYGPIDGTRRPATQSSRRVPMKKYEPREASSVVTRTSDLASFLRDSEPPPQSNPPSLYSTQEQSSSGSGFSKMFGRRKKFSMA</sequence>
<feature type="compositionally biased region" description="Acidic residues" evidence="1">
    <location>
        <begin position="1538"/>
        <end position="1550"/>
    </location>
</feature>
<feature type="compositionally biased region" description="Polar residues" evidence="1">
    <location>
        <begin position="1579"/>
        <end position="1590"/>
    </location>
</feature>
<feature type="compositionally biased region" description="Basic and acidic residues" evidence="1">
    <location>
        <begin position="1799"/>
        <end position="1809"/>
    </location>
</feature>
<dbReference type="STRING" id="100787.A0A0G4M270"/>
<feature type="compositionally biased region" description="Polar residues" evidence="1">
    <location>
        <begin position="1900"/>
        <end position="1923"/>
    </location>
</feature>
<feature type="region of interest" description="Disordered" evidence="1">
    <location>
        <begin position="591"/>
        <end position="767"/>
    </location>
</feature>
<feature type="compositionally biased region" description="Polar residues" evidence="1">
    <location>
        <begin position="519"/>
        <end position="538"/>
    </location>
</feature>
<feature type="compositionally biased region" description="Polar residues" evidence="1">
    <location>
        <begin position="1084"/>
        <end position="1095"/>
    </location>
</feature>
<feature type="compositionally biased region" description="Low complexity" evidence="1">
    <location>
        <begin position="1566"/>
        <end position="1578"/>
    </location>
</feature>
<feature type="compositionally biased region" description="Low complexity" evidence="1">
    <location>
        <begin position="1506"/>
        <end position="1520"/>
    </location>
</feature>
<feature type="compositionally biased region" description="Basic and acidic residues" evidence="1">
    <location>
        <begin position="1072"/>
        <end position="1082"/>
    </location>
</feature>
<reference evidence="2 3" key="1">
    <citation type="submission" date="2015-05" db="EMBL/GenBank/DDBJ databases">
        <authorList>
            <person name="Wang D.B."/>
            <person name="Wang M."/>
        </authorList>
    </citation>
    <scope>NUCLEOTIDE SEQUENCE [LARGE SCALE GENOMIC DNA]</scope>
    <source>
        <strain evidence="2">VL1</strain>
    </source>
</reference>
<dbReference type="Gene3D" id="1.10.20.10">
    <property type="entry name" value="Histone, subunit A"/>
    <property type="match status" value="1"/>
</dbReference>
<evidence type="ECO:0000313" key="2">
    <source>
        <dbReference type="EMBL" id="CRK28374.1"/>
    </source>
</evidence>
<feature type="region of interest" description="Disordered" evidence="1">
    <location>
        <begin position="786"/>
        <end position="1491"/>
    </location>
</feature>
<feature type="compositionally biased region" description="Low complexity" evidence="1">
    <location>
        <begin position="717"/>
        <end position="726"/>
    </location>
</feature>
<feature type="compositionally biased region" description="Basic and acidic residues" evidence="1">
    <location>
        <begin position="1829"/>
        <end position="1838"/>
    </location>
</feature>
<dbReference type="GO" id="GO:0046982">
    <property type="term" value="F:protein heterodimerization activity"/>
    <property type="evidence" value="ECO:0007669"/>
    <property type="project" value="InterPro"/>
</dbReference>
<feature type="compositionally biased region" description="Basic and acidic residues" evidence="1">
    <location>
        <begin position="1886"/>
        <end position="1899"/>
    </location>
</feature>
<accession>A0A0G4M270</accession>
<organism evidence="2 3">
    <name type="scientific">Verticillium longisporum</name>
    <name type="common">Verticillium dahliae var. longisporum</name>
    <dbReference type="NCBI Taxonomy" id="100787"/>
    <lineage>
        <taxon>Eukaryota</taxon>
        <taxon>Fungi</taxon>
        <taxon>Dikarya</taxon>
        <taxon>Ascomycota</taxon>
        <taxon>Pezizomycotina</taxon>
        <taxon>Sordariomycetes</taxon>
        <taxon>Hypocreomycetidae</taxon>
        <taxon>Glomerellales</taxon>
        <taxon>Plectosphaerellaceae</taxon>
        <taxon>Verticillium</taxon>
    </lineage>
</organism>
<feature type="compositionally biased region" description="Polar residues" evidence="1">
    <location>
        <begin position="208"/>
        <end position="218"/>
    </location>
</feature>
<dbReference type="Proteomes" id="UP000044602">
    <property type="component" value="Unassembled WGS sequence"/>
</dbReference>
<feature type="region of interest" description="Disordered" evidence="1">
    <location>
        <begin position="1719"/>
        <end position="2066"/>
    </location>
</feature>
<dbReference type="InterPro" id="IPR009072">
    <property type="entry name" value="Histone-fold"/>
</dbReference>
<name>A0A0G4M270_VERLO</name>
<feature type="compositionally biased region" description="Basic and acidic residues" evidence="1">
    <location>
        <begin position="539"/>
        <end position="563"/>
    </location>
</feature>
<feature type="compositionally biased region" description="Acidic residues" evidence="1">
    <location>
        <begin position="2139"/>
        <end position="2149"/>
    </location>
</feature>
<feature type="compositionally biased region" description="Basic and acidic residues" evidence="1">
    <location>
        <begin position="2016"/>
        <end position="2036"/>
    </location>
</feature>
<feature type="compositionally biased region" description="Polar residues" evidence="1">
    <location>
        <begin position="733"/>
        <end position="746"/>
    </location>
</feature>
<feature type="compositionally biased region" description="Low complexity" evidence="1">
    <location>
        <begin position="1440"/>
        <end position="1449"/>
    </location>
</feature>
<feature type="compositionally biased region" description="Basic and acidic residues" evidence="1">
    <location>
        <begin position="1957"/>
        <end position="1966"/>
    </location>
</feature>
<feature type="compositionally biased region" description="Polar residues" evidence="1">
    <location>
        <begin position="1343"/>
        <end position="1359"/>
    </location>
</feature>
<feature type="compositionally biased region" description="Polar residues" evidence="1">
    <location>
        <begin position="1010"/>
        <end position="1026"/>
    </location>
</feature>
<feature type="compositionally biased region" description="Polar residues" evidence="1">
    <location>
        <begin position="973"/>
        <end position="986"/>
    </location>
</feature>
<feature type="compositionally biased region" description="Polar residues" evidence="1">
    <location>
        <begin position="624"/>
        <end position="640"/>
    </location>
</feature>
<feature type="compositionally biased region" description="Low complexity" evidence="1">
    <location>
        <begin position="839"/>
        <end position="852"/>
    </location>
</feature>
<gene>
    <name evidence="2" type="ORF">BN1708_004613</name>
</gene>
<feature type="compositionally biased region" description="Low complexity" evidence="1">
    <location>
        <begin position="786"/>
        <end position="808"/>
    </location>
</feature>
<dbReference type="EMBL" id="CVQH01020751">
    <property type="protein sequence ID" value="CRK28374.1"/>
    <property type="molecule type" value="Genomic_DNA"/>
</dbReference>
<feature type="region of interest" description="Disordered" evidence="1">
    <location>
        <begin position="167"/>
        <end position="248"/>
    </location>
</feature>
<proteinExistence type="predicted"/>
<feature type="compositionally biased region" description="Polar residues" evidence="1">
    <location>
        <begin position="1216"/>
        <end position="1225"/>
    </location>
</feature>
<feature type="compositionally biased region" description="Basic and acidic residues" evidence="1">
    <location>
        <begin position="1289"/>
        <end position="1301"/>
    </location>
</feature>
<feature type="compositionally biased region" description="Basic and acidic residues" evidence="1">
    <location>
        <begin position="1102"/>
        <end position="1111"/>
    </location>
</feature>
<feature type="region of interest" description="Disordered" evidence="1">
    <location>
        <begin position="2096"/>
        <end position="2332"/>
    </location>
</feature>
<feature type="compositionally biased region" description="Low complexity" evidence="1">
    <location>
        <begin position="2305"/>
        <end position="2320"/>
    </location>
</feature>
<feature type="compositionally biased region" description="Polar residues" evidence="1">
    <location>
        <begin position="1738"/>
        <end position="1752"/>
    </location>
</feature>
<feature type="compositionally biased region" description="Acidic residues" evidence="1">
    <location>
        <begin position="811"/>
        <end position="823"/>
    </location>
</feature>
<feature type="compositionally biased region" description="Polar residues" evidence="1">
    <location>
        <begin position="2204"/>
        <end position="2216"/>
    </location>
</feature>
<feature type="region of interest" description="Disordered" evidence="1">
    <location>
        <begin position="513"/>
        <end position="563"/>
    </location>
</feature>
<protein>
    <submittedName>
        <fullName evidence="2">Uncharacterized protein</fullName>
    </submittedName>
</protein>
<feature type="compositionally biased region" description="Polar residues" evidence="1">
    <location>
        <begin position="1852"/>
        <end position="1863"/>
    </location>
</feature>
<feature type="compositionally biased region" description="Polar residues" evidence="1">
    <location>
        <begin position="1173"/>
        <end position="1196"/>
    </location>
</feature>
<feature type="compositionally biased region" description="Polar residues" evidence="1">
    <location>
        <begin position="1456"/>
        <end position="1477"/>
    </location>
</feature>
<feature type="compositionally biased region" description="Polar residues" evidence="1">
    <location>
        <begin position="1811"/>
        <end position="1822"/>
    </location>
</feature>
<feature type="compositionally biased region" description="Polar residues" evidence="1">
    <location>
        <begin position="853"/>
        <end position="863"/>
    </location>
</feature>
<feature type="compositionally biased region" description="Acidic residues" evidence="1">
    <location>
        <begin position="1315"/>
        <end position="1327"/>
    </location>
</feature>
<feature type="compositionally biased region" description="Acidic residues" evidence="1">
    <location>
        <begin position="596"/>
        <end position="608"/>
    </location>
</feature>
<feature type="compositionally biased region" description="Low complexity" evidence="1">
    <location>
        <begin position="219"/>
        <end position="246"/>
    </location>
</feature>
<evidence type="ECO:0000256" key="1">
    <source>
        <dbReference type="SAM" id="MobiDB-lite"/>
    </source>
</evidence>
<feature type="compositionally biased region" description="Basic and acidic residues" evidence="1">
    <location>
        <begin position="1230"/>
        <end position="1239"/>
    </location>
</feature>
<feature type="compositionally biased region" description="Polar residues" evidence="1">
    <location>
        <begin position="1943"/>
        <end position="1952"/>
    </location>
</feature>
<feature type="compositionally biased region" description="Polar residues" evidence="1">
    <location>
        <begin position="1125"/>
        <end position="1136"/>
    </location>
</feature>
<keyword evidence="3" id="KW-1185">Reference proteome</keyword>
<feature type="compositionally biased region" description="Basic and acidic residues" evidence="1">
    <location>
        <begin position="1159"/>
        <end position="1172"/>
    </location>
</feature>
<feature type="compositionally biased region" description="Polar residues" evidence="1">
    <location>
        <begin position="1526"/>
        <end position="1537"/>
    </location>
</feature>
<feature type="compositionally biased region" description="Polar residues" evidence="1">
    <location>
        <begin position="2096"/>
        <end position="2114"/>
    </location>
</feature>
<feature type="compositionally biased region" description="Basic residues" evidence="1">
    <location>
        <begin position="2323"/>
        <end position="2332"/>
    </location>
</feature>
<feature type="region of interest" description="Disordered" evidence="1">
    <location>
        <begin position="1506"/>
        <end position="1697"/>
    </location>
</feature>
<evidence type="ECO:0000313" key="3">
    <source>
        <dbReference type="Proteomes" id="UP000044602"/>
    </source>
</evidence>